<dbReference type="EMBL" id="CP029462">
    <property type="protein sequence ID" value="AXL21332.1"/>
    <property type="molecule type" value="Genomic_DNA"/>
</dbReference>
<evidence type="ECO:0000256" key="1">
    <source>
        <dbReference type="ARBA" id="ARBA00008857"/>
    </source>
</evidence>
<protein>
    <submittedName>
        <fullName evidence="6">Site-specific integrase</fullName>
    </submittedName>
</protein>
<dbReference type="OrthoDB" id="9785687at2"/>
<dbReference type="SUPFAM" id="SSF56349">
    <property type="entry name" value="DNA breaking-rejoining enzymes"/>
    <property type="match status" value="1"/>
</dbReference>
<comment type="similarity">
    <text evidence="1">Belongs to the 'phage' integrase family.</text>
</comment>
<evidence type="ECO:0000256" key="4">
    <source>
        <dbReference type="ARBA" id="ARBA00023172"/>
    </source>
</evidence>
<dbReference type="KEGG" id="meg:DKB62_07030"/>
<dbReference type="InterPro" id="IPR050808">
    <property type="entry name" value="Phage_Integrase"/>
</dbReference>
<dbReference type="Gene3D" id="1.10.150.130">
    <property type="match status" value="1"/>
</dbReference>
<sequence length="392" mass="45737">MTTIQKTPPTGKGTIQKKKNNQGRVYYQVIKFPMGYDNDGHVIYERSQCFRTKQEAEDARLELMYKRKYEPAVSAKTNDTKASSKSVSAYTELMDYVEAYVIPNYRDNETKINTRRQFEIYYFDELSKVTVQECTAIVIQKILNAMNERRCPKATYQILKRFFFWLKRQGRISRNPMEFVTCPKHVPKKKQNRSPLTAEEERKLKKFLHSDDFMAIRYGALILVLLSSGIRPGEAAGLERCNIDWEKRAIKVEKTIGHSREIQKVRNFTKTPQGQRWVPISSEACEALKKYLNARPDSQWVFTSQRDPQKHIELECMYAAINAVGRRAGIKRSLFGYLFRHTFITNAVHHNIPAAELRFITGHKNTSMINEVYANHQNDNIISTYRDFFDGI</sequence>
<dbReference type="Proteomes" id="UP000254337">
    <property type="component" value="Chromosome"/>
</dbReference>
<evidence type="ECO:0000256" key="3">
    <source>
        <dbReference type="ARBA" id="ARBA00023125"/>
    </source>
</evidence>
<dbReference type="PROSITE" id="PS51898">
    <property type="entry name" value="TYR_RECOMBINASE"/>
    <property type="match status" value="1"/>
</dbReference>
<dbReference type="PANTHER" id="PTHR30629">
    <property type="entry name" value="PROPHAGE INTEGRASE"/>
    <property type="match status" value="1"/>
</dbReference>
<dbReference type="GO" id="GO:0006310">
    <property type="term" value="P:DNA recombination"/>
    <property type="evidence" value="ECO:0007669"/>
    <property type="project" value="UniProtKB-KW"/>
</dbReference>
<dbReference type="AlphaFoldDB" id="A0A346AZN9"/>
<evidence type="ECO:0000256" key="2">
    <source>
        <dbReference type="ARBA" id="ARBA00022908"/>
    </source>
</evidence>
<dbReference type="GO" id="GO:0003677">
    <property type="term" value="F:DNA binding"/>
    <property type="evidence" value="ECO:0007669"/>
    <property type="project" value="UniProtKB-KW"/>
</dbReference>
<dbReference type="Pfam" id="PF00589">
    <property type="entry name" value="Phage_integrase"/>
    <property type="match status" value="1"/>
</dbReference>
<organism evidence="6 7">
    <name type="scientific">Megasphaera stantonii</name>
    <dbReference type="NCBI Taxonomy" id="2144175"/>
    <lineage>
        <taxon>Bacteria</taxon>
        <taxon>Bacillati</taxon>
        <taxon>Bacillota</taxon>
        <taxon>Negativicutes</taxon>
        <taxon>Veillonellales</taxon>
        <taxon>Veillonellaceae</taxon>
        <taxon>Megasphaera</taxon>
    </lineage>
</organism>
<name>A0A346AZN9_9FIRM</name>
<keyword evidence="2" id="KW-0229">DNA integration</keyword>
<keyword evidence="3" id="KW-0238">DNA-binding</keyword>
<dbReference type="CDD" id="cd01189">
    <property type="entry name" value="INT_ICEBs1_C_like"/>
    <property type="match status" value="1"/>
</dbReference>
<evidence type="ECO:0000313" key="6">
    <source>
        <dbReference type="EMBL" id="AXL21332.1"/>
    </source>
</evidence>
<keyword evidence="4" id="KW-0233">DNA recombination</keyword>
<proteinExistence type="inferred from homology"/>
<dbReference type="PANTHER" id="PTHR30629:SF2">
    <property type="entry name" value="PROPHAGE INTEGRASE INTS-RELATED"/>
    <property type="match status" value="1"/>
</dbReference>
<keyword evidence="7" id="KW-1185">Reference proteome</keyword>
<dbReference type="InterPro" id="IPR010998">
    <property type="entry name" value="Integrase_recombinase_N"/>
</dbReference>
<dbReference type="InterPro" id="IPR013762">
    <property type="entry name" value="Integrase-like_cat_sf"/>
</dbReference>
<dbReference type="GO" id="GO:0015074">
    <property type="term" value="P:DNA integration"/>
    <property type="evidence" value="ECO:0007669"/>
    <property type="project" value="UniProtKB-KW"/>
</dbReference>
<evidence type="ECO:0000259" key="5">
    <source>
        <dbReference type="PROSITE" id="PS51898"/>
    </source>
</evidence>
<dbReference type="InterPro" id="IPR002104">
    <property type="entry name" value="Integrase_catalytic"/>
</dbReference>
<evidence type="ECO:0000313" key="7">
    <source>
        <dbReference type="Proteomes" id="UP000254337"/>
    </source>
</evidence>
<reference evidence="6 7" key="1">
    <citation type="submission" date="2018-05" db="EMBL/GenBank/DDBJ databases">
        <title>Complete genome sequence of Megasphaera sp. AJH120T, isolated from the ceca of a chicken.</title>
        <authorList>
            <person name="Maki J."/>
            <person name="Looft T."/>
        </authorList>
    </citation>
    <scope>NUCLEOTIDE SEQUENCE [LARGE SCALE GENOMIC DNA]</scope>
    <source>
        <strain evidence="6 7">AJH120</strain>
    </source>
</reference>
<dbReference type="Gene3D" id="1.10.443.10">
    <property type="entry name" value="Intergrase catalytic core"/>
    <property type="match status" value="1"/>
</dbReference>
<feature type="domain" description="Tyr recombinase" evidence="5">
    <location>
        <begin position="191"/>
        <end position="386"/>
    </location>
</feature>
<dbReference type="InterPro" id="IPR011010">
    <property type="entry name" value="DNA_brk_join_enz"/>
</dbReference>
<dbReference type="RefSeq" id="WP_107196030.1">
    <property type="nucleotide sequence ID" value="NZ_CP029462.1"/>
</dbReference>
<gene>
    <name evidence="6" type="ORF">DKB62_07030</name>
</gene>
<accession>A0A346AZN9</accession>